<feature type="compositionally biased region" description="Polar residues" evidence="1">
    <location>
        <begin position="613"/>
        <end position="633"/>
    </location>
</feature>
<feature type="compositionally biased region" description="Basic and acidic residues" evidence="1">
    <location>
        <begin position="1591"/>
        <end position="1615"/>
    </location>
</feature>
<feature type="compositionally biased region" description="Polar residues" evidence="1">
    <location>
        <begin position="683"/>
        <end position="692"/>
    </location>
</feature>
<feature type="compositionally biased region" description="Basic and acidic residues" evidence="1">
    <location>
        <begin position="1202"/>
        <end position="1254"/>
    </location>
</feature>
<feature type="region of interest" description="Disordered" evidence="1">
    <location>
        <begin position="825"/>
        <end position="1371"/>
    </location>
</feature>
<keyword evidence="2" id="KW-0812">Transmembrane</keyword>
<evidence type="ECO:0000256" key="1">
    <source>
        <dbReference type="SAM" id="MobiDB-lite"/>
    </source>
</evidence>
<dbReference type="VEuPathDB" id="PlasmoDB:PCOAH_00046920"/>
<name>A0A1B1E459_9APIC</name>
<feature type="compositionally biased region" description="Basic and acidic residues" evidence="1">
    <location>
        <begin position="1088"/>
        <end position="1129"/>
    </location>
</feature>
<dbReference type="EMBL" id="CP016250">
    <property type="protein sequence ID" value="ANQ09786.1"/>
    <property type="molecule type" value="Genomic_DNA"/>
</dbReference>
<feature type="region of interest" description="Disordered" evidence="1">
    <location>
        <begin position="1776"/>
        <end position="1863"/>
    </location>
</feature>
<organism evidence="3 4">
    <name type="scientific">Plasmodium coatneyi</name>
    <dbReference type="NCBI Taxonomy" id="208452"/>
    <lineage>
        <taxon>Eukaryota</taxon>
        <taxon>Sar</taxon>
        <taxon>Alveolata</taxon>
        <taxon>Apicomplexa</taxon>
        <taxon>Aconoidasida</taxon>
        <taxon>Haemosporida</taxon>
        <taxon>Plasmodiidae</taxon>
        <taxon>Plasmodium</taxon>
    </lineage>
</organism>
<dbReference type="Proteomes" id="UP000092716">
    <property type="component" value="Chromosome 12"/>
</dbReference>
<feature type="compositionally biased region" description="Basic and acidic residues" evidence="1">
    <location>
        <begin position="830"/>
        <end position="839"/>
    </location>
</feature>
<feature type="compositionally biased region" description="Low complexity" evidence="1">
    <location>
        <begin position="1797"/>
        <end position="1839"/>
    </location>
</feature>
<feature type="compositionally biased region" description="Basic and acidic residues" evidence="1">
    <location>
        <begin position="907"/>
        <end position="916"/>
    </location>
</feature>
<feature type="compositionally biased region" description="Basic and acidic residues" evidence="1">
    <location>
        <begin position="1538"/>
        <end position="1549"/>
    </location>
</feature>
<feature type="compositionally biased region" description="Basic and acidic residues" evidence="1">
    <location>
        <begin position="1015"/>
        <end position="1031"/>
    </location>
</feature>
<feature type="region of interest" description="Disordered" evidence="1">
    <location>
        <begin position="449"/>
        <end position="561"/>
    </location>
</feature>
<sequence length="1933" mass="216519">MFTVTPACNPLVKLPHLCFLFSHHANPGDDSFILEDFCFEMNIHVLVSAESRYLRDYSYLLGRRIGTIGINLDNTWNYFSYSFFDDKILYTYMKRMDYGFHMEEILNQFQKDHKRYAITKHGHSDVYASLKEYYETYILNNPKMHYKKNVIIISKFFGDQEPSEYSDEFINYIRDLRSKRLGIFFYSDDSEKSKQLTYYVSEMSNYRSSSIPLAYFFNGVIDTRARVSVERFCYALENGATCARYNDWSDWSGPCEFRKRQRTIPKRVTLETYITSKKHYTPHCRSLFNYELIIREDYRSECTNEIYECRGICDEGYMFKPNVKAYEILEKYVSCDDLPTCSRQQRQKKHDEIYEKLLRMLNNYADHLRDEEILKRKAMNRPYEGEIGEEGAHPRMVSEASAQLKEKTDSMLERQHILIKNHKLMLQHIEQGDEVKVIDELGNFTIVQKRPEDTPEVKADAKVQPTSNTATVDAATASKKNGEDQSGSNTVQTANEDTADTGGKADGKDEDGITTVTMADSGTAEKTDGKKLVEGEKRGDGMGDDENAKETINQGNNLNPEEAKNILDAEEQEEEKIEQEILKDNNLDKSDEITKVDTIETVAKDGTAEIYSPSLSNGSYSPNVEAGESTNSEPIIAEENDNTNSQIGGSKDHEVNSNGYDPSDNGADAINSGPRADAPQEHSVANHNNSPVYKNVYDGRDELTHKREQEPHEESAAPKRESETSSDDQGGEGKITQVNKGAEEEGTERTDVQEENAQKEITQHGRVEDEAKVQENAKEHAIEQANHIGNDTDETTTRTDQAGGGTGEDNVRYVVKEGNINDEGVVAGELQHKQTKELDLNGQVRVRHGEEHKSTKDEKSLGDFLIKNHVPDGSKKQYELPEVESEGEKSTEHRTELHSGNYGRVSGHNERTHDTDGGIEATTEFHAVHGMKGKSEKSNHLVESAIPDGTKTEEHHTASHSTDGHILQGEGISTDQLHNKGESQHQFEGKKGSQSEQKNSEDEDANSANVSENHLVTREDQTDDKQADETSHMSSKPISEHRTLEEGNEGKNFMRVKTGKEHLVIENNGEGSKISGESTGGEIISADNTDKGKASEKDVNEDQAPYKDIREHVGQTDMNDMDKAGRNDAENIVEDSNTNDPEELEETLIEDTIISHNFGEHADTHNGEKRDELSREREQEEQTAGGHIEGEALSGNHATHNQAKEEIEEERRASNQHVTDELEADHVHAEQQVEEESGRGHRTEDQTSVDRTESGESPQSDHLADETEGRNELAGYAVKGHHVADENVGEHSNAVEVKDTREREFVDEITDDHKAEGKSKDEMVDESANVAEGTDVATHTEIDEQKDMSESKQGSNEIGHNTDAGEHKSNGERMEVAEVKGDHMDIVAVKNEGKHEAMNGSEHADIGESMNVVQSEDVGEPKVTGESADAIEATSKHDGIIESGEIGERTDVAEHTDVGEYEKAAEVEGVKREHIEGSTEEGETIMDKTIDESLESKTTEEGESFDINKKLHEVSVNPIDGTVGEELAGVSTHSAHNKKGEMTPKEHEGVNTSDRNGANEQKVEEKNEQILDYRIDDEKKASISPHVQGEVSKETNGEVKKEVVDTSTTDRKNEQTGEVSSKTNVDRDFTNREQKTIVLPEEESKKTESKEEKADGKNINEIIDNVVNTYDSKKTDSEKGDYVREKLDILEDFVESTKQVEGGKNENPYKYYSDMKTVHKIFYKKNSHGKLENDKYLIVGQNNFIIDSDDTITPFPQNMSTRVSELLKEQIQKDVTNTLNEGEQERKVATEGGENGDGNNNVAENGNNNVAENGNNNVAENGNNNVVENGNNDVTENGSGNEGGDENESQDGRRENKPHNRNTFMYGSISAFAGGVVILLSMYIYRHAQNYGFAEKDNPNNIEYEFTSEVPMNDDKGQDIMCGRSGYIEEGWS</sequence>
<feature type="compositionally biased region" description="Basic and acidic residues" evidence="1">
    <location>
        <begin position="697"/>
        <end position="723"/>
    </location>
</feature>
<evidence type="ECO:0008006" key="5">
    <source>
        <dbReference type="Google" id="ProtNLM"/>
    </source>
</evidence>
<dbReference type="OrthoDB" id="378224at2759"/>
<feature type="compositionally biased region" description="Basic and acidic residues" evidence="1">
    <location>
        <begin position="977"/>
        <end position="993"/>
    </location>
</feature>
<feature type="compositionally biased region" description="Basic and acidic residues" evidence="1">
    <location>
        <begin position="449"/>
        <end position="461"/>
    </location>
</feature>
<feature type="compositionally biased region" description="Basic and acidic residues" evidence="1">
    <location>
        <begin position="886"/>
        <end position="897"/>
    </location>
</feature>
<proteinExistence type="predicted"/>
<feature type="region of interest" description="Disordered" evidence="1">
    <location>
        <begin position="1534"/>
        <end position="1624"/>
    </location>
</feature>
<evidence type="ECO:0000313" key="4">
    <source>
        <dbReference type="Proteomes" id="UP000092716"/>
    </source>
</evidence>
<protein>
    <recommendedName>
        <fullName evidence="5">TRAP-like protein</fullName>
    </recommendedName>
</protein>
<feature type="compositionally biased region" description="Basic and acidic residues" evidence="1">
    <location>
        <begin position="1158"/>
        <end position="1180"/>
    </location>
</feature>
<feature type="transmembrane region" description="Helical" evidence="2">
    <location>
        <begin position="1864"/>
        <end position="1885"/>
    </location>
</feature>
<feature type="compositionally biased region" description="Polar residues" evidence="1">
    <location>
        <begin position="484"/>
        <end position="496"/>
    </location>
</feature>
<feature type="compositionally biased region" description="Basic and acidic residues" evidence="1">
    <location>
        <begin position="1561"/>
        <end position="1581"/>
    </location>
</feature>
<feature type="compositionally biased region" description="Basic and acidic residues" evidence="1">
    <location>
        <begin position="1038"/>
        <end position="1049"/>
    </location>
</feature>
<reference evidence="4" key="1">
    <citation type="submission" date="2016-06" db="EMBL/GenBank/DDBJ databases">
        <title>First high quality genome sequence of Plasmodium coatneyi using continuous long reads from single molecule, real-time sequencing.</title>
        <authorList>
            <person name="Chien J.-T."/>
            <person name="Pakala S.B."/>
            <person name="Geraldo J.A."/>
            <person name="Lapp S.A."/>
            <person name="Barnwell J.W."/>
            <person name="Kissinger J.C."/>
            <person name="Galinski M.R."/>
            <person name="Humphrey J.C."/>
        </authorList>
    </citation>
    <scope>NUCLEOTIDE SEQUENCE [LARGE SCALE GENOMIC DNA]</scope>
    <source>
        <strain evidence="4">Hackeri</strain>
    </source>
</reference>
<feature type="compositionally biased region" description="Basic and acidic residues" evidence="1">
    <location>
        <begin position="1338"/>
        <end position="1350"/>
    </location>
</feature>
<evidence type="ECO:0000313" key="3">
    <source>
        <dbReference type="EMBL" id="ANQ09786.1"/>
    </source>
</evidence>
<dbReference type="KEGG" id="pcot:PCOAH_00046920"/>
<keyword evidence="4" id="KW-1185">Reference proteome</keyword>
<feature type="compositionally biased region" description="Acidic residues" evidence="1">
    <location>
        <begin position="1140"/>
        <end position="1149"/>
    </location>
</feature>
<feature type="compositionally biased region" description="Basic and acidic residues" evidence="1">
    <location>
        <begin position="847"/>
        <end position="861"/>
    </location>
</feature>
<gene>
    <name evidence="3" type="ORF">PCOAH_00046920</name>
</gene>
<keyword evidence="2" id="KW-0472">Membrane</keyword>
<feature type="compositionally biased region" description="Basic and acidic residues" evidence="1">
    <location>
        <begin position="869"/>
        <end position="879"/>
    </location>
</feature>
<feature type="compositionally biased region" description="Basic and acidic residues" evidence="1">
    <location>
        <begin position="523"/>
        <end position="549"/>
    </location>
</feature>
<feature type="compositionally biased region" description="Basic and acidic residues" evidence="1">
    <location>
        <begin position="1262"/>
        <end position="1271"/>
    </location>
</feature>
<accession>A0A1B1E459</accession>
<evidence type="ECO:0000256" key="2">
    <source>
        <dbReference type="SAM" id="Phobius"/>
    </source>
</evidence>
<feature type="compositionally biased region" description="Polar residues" evidence="1">
    <location>
        <begin position="550"/>
        <end position="559"/>
    </location>
</feature>
<feature type="compositionally biased region" description="Polar residues" evidence="1">
    <location>
        <begin position="1550"/>
        <end position="1559"/>
    </location>
</feature>
<feature type="compositionally biased region" description="Basic and acidic residues" evidence="1">
    <location>
        <begin position="741"/>
        <end position="782"/>
    </location>
</feature>
<keyword evidence="2" id="KW-1133">Transmembrane helix</keyword>
<feature type="region of interest" description="Disordered" evidence="1">
    <location>
        <begin position="604"/>
        <end position="811"/>
    </location>
</feature>
<dbReference type="GeneID" id="30911423"/>
<feature type="compositionally biased region" description="Basic and acidic residues" evidence="1">
    <location>
        <begin position="1296"/>
        <end position="1322"/>
    </location>
</feature>
<dbReference type="RefSeq" id="XP_019916481.1">
    <property type="nucleotide sequence ID" value="XM_020061476.1"/>
</dbReference>